<keyword evidence="4" id="KW-0663">Pyridoxal phosphate</keyword>
<dbReference type="SUPFAM" id="SSF53383">
    <property type="entry name" value="PLP-dependent transferases"/>
    <property type="match status" value="1"/>
</dbReference>
<dbReference type="GO" id="GO:0016765">
    <property type="term" value="F:transferase activity, transferring alkyl or aryl (other than methyl) groups"/>
    <property type="evidence" value="ECO:0007669"/>
    <property type="project" value="InterPro"/>
</dbReference>
<dbReference type="InParanoid" id="A0A136IQV9"/>
<evidence type="ECO:0000313" key="7">
    <source>
        <dbReference type="EMBL" id="KXJ87312.1"/>
    </source>
</evidence>
<dbReference type="Pfam" id="PF11991">
    <property type="entry name" value="Trp_DMAT"/>
    <property type="match status" value="1"/>
</dbReference>
<dbReference type="GO" id="GO:0016829">
    <property type="term" value="F:lyase activity"/>
    <property type="evidence" value="ECO:0007669"/>
    <property type="project" value="InterPro"/>
</dbReference>
<evidence type="ECO:0000313" key="8">
    <source>
        <dbReference type="Proteomes" id="UP000070501"/>
    </source>
</evidence>
<sequence>MSYSSPFKPKPSPSAVPPPPTHNALVVRSLLEVTREERRRVLEDVEYNVFAYPAGMVTCDFLSDSGTSAMTDIQWAAMLRGDESYGRNWGYYCLLDAFRDTFERGTAGARRIVHDLVSGSADTATYRDELLLAQAGGFVNGGPAQLERPNTFLVPQGRCAEALLFSTLRLMIAEKAAQSPPSSPPCCQQPPVIISNGFFDTTGANAAVAGFELQTFTQPGLNDPFPPELVGKENPFKGNLDIEATEAYLSSLPSRTHNNSGDIPVSETVTLLLLTITNNWAGAQPVSLANIRAAHALSRRFGIPLFFDACRFAENAWFIQQFEVGYGGTPIPDIVREMFSYVDGFTISLKKDGLANMGGALCFRDESELFAKRYEGIGMRLKERQILCYGNDSYGGMSGRDLMAAATGLLEVVKAPYLRNRITQVQHFASRLHSSGVSVLLPPGGHAVYIDMDAFFAYTDRSPGDFASVGFVLELLEKYGIRAAEAGPFGWEWDKKTPQEQAKIPNLVRLAVPRHVMSEEHIAYTVAAVGELYRNRHAIPDVVISRGKDMRLRHFSCGLRPVPVVRTVADGRSTYLGEAARQIGHLSHAVGQSVAEKEQLASALAFSMGDWGSKAITAAKGDAFGGWVSEVSNDHSPYEYSVAIDQKSGDAELRFLVEAQPNENSLAVLRDSALQLTQQIGAEFQDTVSLDRLELIRDLFMPEHHDGDEQGLFSAWFSCALSRTGPEWKIYLNPRARGAEHASSITRTAFERLGLSESWAMLEAMMTTADDDAVVYFSLDLSPSSENRVKVYVSHPRTTASGIAKKLAGLCPDASTYEIERFCAAMGGGFMGPYEGKPLLTCFAFTSAAPTRPVGTVHFPIIAYADNDADVQGRVEAYMEQAAVSPVFREKYRSTINAVQRRPLEDGRGVHAWVSLKQKAGGKRTNTFYISPELYGPVGVQNIDVGPRKVTETEDEGKKRDSGVFVGSEA</sequence>
<feature type="compositionally biased region" description="Basic and acidic residues" evidence="5">
    <location>
        <begin position="947"/>
        <end position="962"/>
    </location>
</feature>
<name>A0A136IQV9_9PEZI</name>
<evidence type="ECO:0000256" key="4">
    <source>
        <dbReference type="ARBA" id="ARBA00022898"/>
    </source>
</evidence>
<dbReference type="OrthoDB" id="19261at2759"/>
<dbReference type="InterPro" id="IPR015424">
    <property type="entry name" value="PyrdxlP-dep_Trfase"/>
</dbReference>
<dbReference type="InterPro" id="IPR001597">
    <property type="entry name" value="ArAA_b-elim_lyase/Thr_aldolase"/>
</dbReference>
<dbReference type="Proteomes" id="UP000070501">
    <property type="component" value="Unassembled WGS sequence"/>
</dbReference>
<dbReference type="PANTHER" id="PTHR32325">
    <property type="entry name" value="BETA-ELIMINATING LYASE-LIKE PROTEIN-RELATED"/>
    <property type="match status" value="1"/>
</dbReference>
<dbReference type="InterPro" id="IPR015422">
    <property type="entry name" value="PyrdxlP-dep_Trfase_small"/>
</dbReference>
<organism evidence="7 8">
    <name type="scientific">Microdochium bolleyi</name>
    <dbReference type="NCBI Taxonomy" id="196109"/>
    <lineage>
        <taxon>Eukaryota</taxon>
        <taxon>Fungi</taxon>
        <taxon>Dikarya</taxon>
        <taxon>Ascomycota</taxon>
        <taxon>Pezizomycotina</taxon>
        <taxon>Sordariomycetes</taxon>
        <taxon>Xylariomycetidae</taxon>
        <taxon>Xylariales</taxon>
        <taxon>Microdochiaceae</taxon>
        <taxon>Microdochium</taxon>
    </lineage>
</organism>
<dbReference type="Gene3D" id="3.40.640.10">
    <property type="entry name" value="Type I PLP-dependent aspartate aminotransferase-like (Major domain)"/>
    <property type="match status" value="1"/>
</dbReference>
<protein>
    <submittedName>
        <fullName evidence="7">Tryptophanase</fullName>
    </submittedName>
</protein>
<dbReference type="SFLD" id="SFLDG01162">
    <property type="entry name" value="I"/>
    <property type="match status" value="1"/>
</dbReference>
<dbReference type="STRING" id="196109.A0A136IQV9"/>
<accession>A0A136IQV9</accession>
<feature type="region of interest" description="Disordered" evidence="5">
    <location>
        <begin position="947"/>
        <end position="970"/>
    </location>
</feature>
<keyword evidence="3" id="KW-0808">Transferase</keyword>
<dbReference type="EMBL" id="KQ964263">
    <property type="protein sequence ID" value="KXJ87312.1"/>
    <property type="molecule type" value="Genomic_DNA"/>
</dbReference>
<evidence type="ECO:0000256" key="2">
    <source>
        <dbReference type="ARBA" id="ARBA00009721"/>
    </source>
</evidence>
<evidence type="ECO:0000259" key="6">
    <source>
        <dbReference type="Pfam" id="PF01212"/>
    </source>
</evidence>
<dbReference type="Gene3D" id="3.90.1150.10">
    <property type="entry name" value="Aspartate Aminotransferase, domain 1"/>
    <property type="match status" value="2"/>
</dbReference>
<feature type="region of interest" description="Disordered" evidence="5">
    <location>
        <begin position="1"/>
        <end position="21"/>
    </location>
</feature>
<feature type="compositionally biased region" description="Pro residues" evidence="5">
    <location>
        <begin position="8"/>
        <end position="21"/>
    </location>
</feature>
<evidence type="ECO:0000256" key="5">
    <source>
        <dbReference type="SAM" id="MobiDB-lite"/>
    </source>
</evidence>
<dbReference type="AlphaFoldDB" id="A0A136IQV9"/>
<feature type="domain" description="Aromatic amino acid beta-eliminating lyase/threonine aldolase" evidence="6">
    <location>
        <begin position="60"/>
        <end position="526"/>
    </location>
</feature>
<comment type="cofactor">
    <cofactor evidence="1">
        <name>pyridoxal 5'-phosphate</name>
        <dbReference type="ChEBI" id="CHEBI:597326"/>
    </cofactor>
</comment>
<proteinExistence type="inferred from homology"/>
<dbReference type="PANTHER" id="PTHR32325:SF4">
    <property type="entry name" value="TRYPTOPHANASE"/>
    <property type="match status" value="1"/>
</dbReference>
<evidence type="ECO:0000256" key="3">
    <source>
        <dbReference type="ARBA" id="ARBA00022679"/>
    </source>
</evidence>
<dbReference type="GO" id="GO:0009820">
    <property type="term" value="P:alkaloid metabolic process"/>
    <property type="evidence" value="ECO:0007669"/>
    <property type="project" value="InterPro"/>
</dbReference>
<dbReference type="InterPro" id="IPR017795">
    <property type="entry name" value="ABBA_NscD-like"/>
</dbReference>
<evidence type="ECO:0000256" key="1">
    <source>
        <dbReference type="ARBA" id="ARBA00001933"/>
    </source>
</evidence>
<dbReference type="SFLD" id="SFLDS00036">
    <property type="entry name" value="Aromatic_Prenyltransferase"/>
    <property type="match status" value="1"/>
</dbReference>
<comment type="similarity">
    <text evidence="2">Belongs to the beta-eliminating lyase family.</text>
</comment>
<reference evidence="8" key="1">
    <citation type="submission" date="2016-02" db="EMBL/GenBank/DDBJ databases">
        <title>Draft genome sequence of Microdochium bolleyi, a fungal endophyte of beachgrass.</title>
        <authorList>
            <consortium name="DOE Joint Genome Institute"/>
            <person name="David A.S."/>
            <person name="May G."/>
            <person name="Haridas S."/>
            <person name="Lim J."/>
            <person name="Wang M."/>
            <person name="Labutti K."/>
            <person name="Lipzen A."/>
            <person name="Barry K."/>
            <person name="Grigoriev I.V."/>
        </authorList>
    </citation>
    <scope>NUCLEOTIDE SEQUENCE [LARGE SCALE GENOMIC DNA]</scope>
    <source>
        <strain evidence="8">J235TASD1</strain>
    </source>
</reference>
<dbReference type="InterPro" id="IPR033964">
    <property type="entry name" value="ABBA"/>
</dbReference>
<dbReference type="Pfam" id="PF01212">
    <property type="entry name" value="Beta_elim_lyase"/>
    <property type="match status" value="1"/>
</dbReference>
<dbReference type="NCBIfam" id="NF009709">
    <property type="entry name" value="PRK13238.1"/>
    <property type="match status" value="1"/>
</dbReference>
<dbReference type="GO" id="GO:0006520">
    <property type="term" value="P:amino acid metabolic process"/>
    <property type="evidence" value="ECO:0007669"/>
    <property type="project" value="InterPro"/>
</dbReference>
<dbReference type="InterPro" id="IPR015421">
    <property type="entry name" value="PyrdxlP-dep_Trfase_major"/>
</dbReference>
<keyword evidence="8" id="KW-1185">Reference proteome</keyword>
<gene>
    <name evidence="7" type="ORF">Micbo1qcDRAFT_197906</name>
</gene>